<proteinExistence type="predicted"/>
<gene>
    <name evidence="2" type="ORF">ANI01nite_30050</name>
</gene>
<sequence>MPEQSAAGQPDGVEEEKLRLAEEEKKHHDEHDEALVEEWEDESFPASDPPSNY</sequence>
<evidence type="ECO:0000313" key="3">
    <source>
        <dbReference type="Proteomes" id="UP000316242"/>
    </source>
</evidence>
<keyword evidence="3" id="KW-1185">Reference proteome</keyword>
<feature type="region of interest" description="Disordered" evidence="1">
    <location>
        <begin position="1"/>
        <end position="53"/>
    </location>
</feature>
<comment type="caution">
    <text evidence="2">The sequence shown here is derived from an EMBL/GenBank/DDBJ whole genome shotgun (WGS) entry which is preliminary data.</text>
</comment>
<protein>
    <submittedName>
        <fullName evidence="2">Uncharacterized protein</fullName>
    </submittedName>
</protein>
<feature type="compositionally biased region" description="Basic and acidic residues" evidence="1">
    <location>
        <begin position="15"/>
        <end position="34"/>
    </location>
</feature>
<evidence type="ECO:0000313" key="2">
    <source>
        <dbReference type="EMBL" id="GEC13802.1"/>
    </source>
</evidence>
<name>A0ABQ0RPR2_GLUNI</name>
<evidence type="ECO:0000256" key="1">
    <source>
        <dbReference type="SAM" id="MobiDB-lite"/>
    </source>
</evidence>
<reference evidence="2 3" key="1">
    <citation type="submission" date="2019-06" db="EMBL/GenBank/DDBJ databases">
        <title>Whole genome shotgun sequence of Glutamicibacter nicotianae NBRC 14234.</title>
        <authorList>
            <person name="Hosoyama A."/>
            <person name="Uohara A."/>
            <person name="Ohji S."/>
            <person name="Ichikawa N."/>
        </authorList>
    </citation>
    <scope>NUCLEOTIDE SEQUENCE [LARGE SCALE GENOMIC DNA]</scope>
    <source>
        <strain evidence="2 3">NBRC 14234</strain>
    </source>
</reference>
<organism evidence="2 3">
    <name type="scientific">Glutamicibacter nicotianae</name>
    <name type="common">Arthrobacter nicotianae</name>
    <dbReference type="NCBI Taxonomy" id="37929"/>
    <lineage>
        <taxon>Bacteria</taxon>
        <taxon>Bacillati</taxon>
        <taxon>Actinomycetota</taxon>
        <taxon>Actinomycetes</taxon>
        <taxon>Micrococcales</taxon>
        <taxon>Micrococcaceae</taxon>
        <taxon>Glutamicibacter</taxon>
    </lineage>
</organism>
<dbReference type="Proteomes" id="UP000316242">
    <property type="component" value="Unassembled WGS sequence"/>
</dbReference>
<dbReference type="RefSeq" id="WP_162989337.1">
    <property type="nucleotide sequence ID" value="NZ_BAAAWM010000001.1"/>
</dbReference>
<dbReference type="EMBL" id="BJNE01000020">
    <property type="protein sequence ID" value="GEC13802.1"/>
    <property type="molecule type" value="Genomic_DNA"/>
</dbReference>
<accession>A0ABQ0RPR2</accession>